<keyword evidence="5" id="KW-1185">Reference proteome</keyword>
<evidence type="ECO:0000256" key="3">
    <source>
        <dbReference type="PROSITE-ProRule" id="PRU00708"/>
    </source>
</evidence>
<dbReference type="PANTHER" id="PTHR45717">
    <property type="entry name" value="OS12G0527900 PROTEIN"/>
    <property type="match status" value="1"/>
</dbReference>
<evidence type="ECO:0000256" key="1">
    <source>
        <dbReference type="ARBA" id="ARBA00007626"/>
    </source>
</evidence>
<keyword evidence="2" id="KW-0677">Repeat</keyword>
<dbReference type="GO" id="GO:0005739">
    <property type="term" value="C:mitochondrion"/>
    <property type="evidence" value="ECO:0007669"/>
    <property type="project" value="TreeGrafter"/>
</dbReference>
<dbReference type="NCBIfam" id="TIGR00756">
    <property type="entry name" value="PPR"/>
    <property type="match status" value="1"/>
</dbReference>
<dbReference type="EMBL" id="CABITT030000004">
    <property type="protein sequence ID" value="VVB02915.1"/>
    <property type="molecule type" value="Genomic_DNA"/>
</dbReference>
<feature type="repeat" description="PPR" evidence="3">
    <location>
        <begin position="135"/>
        <end position="170"/>
    </location>
</feature>
<dbReference type="AlphaFoldDB" id="A0A565BNN1"/>
<dbReference type="Gene3D" id="1.25.40.10">
    <property type="entry name" value="Tetratricopeptide repeat domain"/>
    <property type="match status" value="1"/>
</dbReference>
<accession>A0A565BNN1</accession>
<evidence type="ECO:0000313" key="4">
    <source>
        <dbReference type="EMBL" id="VVB02915.1"/>
    </source>
</evidence>
<comment type="similarity">
    <text evidence="1">Belongs to the PPR family. P subfamily.</text>
</comment>
<dbReference type="GO" id="GO:0003729">
    <property type="term" value="F:mRNA binding"/>
    <property type="evidence" value="ECO:0007669"/>
    <property type="project" value="UniProtKB-ARBA"/>
</dbReference>
<evidence type="ECO:0000313" key="5">
    <source>
        <dbReference type="Proteomes" id="UP000489600"/>
    </source>
</evidence>
<comment type="caution">
    <text evidence="4">The sequence shown here is derived from an EMBL/GenBank/DDBJ whole genome shotgun (WGS) entry which is preliminary data.</text>
</comment>
<dbReference type="Proteomes" id="UP000489600">
    <property type="component" value="Unassembled WGS sequence"/>
</dbReference>
<dbReference type="InterPro" id="IPR011990">
    <property type="entry name" value="TPR-like_helical_dom_sf"/>
</dbReference>
<evidence type="ECO:0008006" key="6">
    <source>
        <dbReference type="Google" id="ProtNLM"/>
    </source>
</evidence>
<dbReference type="PANTHER" id="PTHR45717:SF39">
    <property type="entry name" value="PENTACOTRIPEPTIDE-REPEAT REGION OF PRORP DOMAIN-CONTAINING PROTEIN"/>
    <property type="match status" value="1"/>
</dbReference>
<reference evidence="4" key="1">
    <citation type="submission" date="2019-07" db="EMBL/GenBank/DDBJ databases">
        <authorList>
            <person name="Dittberner H."/>
        </authorList>
    </citation>
    <scope>NUCLEOTIDE SEQUENCE [LARGE SCALE GENOMIC DNA]</scope>
</reference>
<organism evidence="4 5">
    <name type="scientific">Arabis nemorensis</name>
    <dbReference type="NCBI Taxonomy" id="586526"/>
    <lineage>
        <taxon>Eukaryota</taxon>
        <taxon>Viridiplantae</taxon>
        <taxon>Streptophyta</taxon>
        <taxon>Embryophyta</taxon>
        <taxon>Tracheophyta</taxon>
        <taxon>Spermatophyta</taxon>
        <taxon>Magnoliopsida</taxon>
        <taxon>eudicotyledons</taxon>
        <taxon>Gunneridae</taxon>
        <taxon>Pentapetalae</taxon>
        <taxon>rosids</taxon>
        <taxon>malvids</taxon>
        <taxon>Brassicales</taxon>
        <taxon>Brassicaceae</taxon>
        <taxon>Arabideae</taxon>
        <taxon>Arabis</taxon>
    </lineage>
</organism>
<dbReference type="InterPro" id="IPR002885">
    <property type="entry name" value="PPR_rpt"/>
</dbReference>
<name>A0A565BNN1_9BRAS</name>
<sequence length="206" mass="24264">MKHLMKFLVQLTRSLNTYSCVRHPGNLISPLRSTNPLQLRIATALDQKKPIVQVLEQWQEQGNQVKPSDLRCMIKKLQDSDRFYHALQTSEWMSSQQVYHLFPEDITSRLQLMETVLGLKEAENFFEIIPEMLKDYSVYNTLLSFYTRSEETLQKAEATFEKMRELGFLLKPSPYNLMLSLYSPLRNQDMVNQLLIEMEENNVEPR</sequence>
<protein>
    <recommendedName>
        <fullName evidence="6">Pentacotripeptide-repeat region of PRORP domain-containing protein</fullName>
    </recommendedName>
</protein>
<gene>
    <name evidence="4" type="ORF">ANE_LOCUS13359</name>
</gene>
<proteinExistence type="inferred from homology"/>
<evidence type="ECO:0000256" key="2">
    <source>
        <dbReference type="ARBA" id="ARBA00022737"/>
    </source>
</evidence>
<dbReference type="PROSITE" id="PS51375">
    <property type="entry name" value="PPR"/>
    <property type="match status" value="1"/>
</dbReference>
<dbReference type="OrthoDB" id="1890565at2759"/>